<dbReference type="Proteomes" id="UP001151071">
    <property type="component" value="Unassembled WGS sequence"/>
</dbReference>
<gene>
    <name evidence="1" type="ORF">O3V59_10000</name>
</gene>
<protein>
    <submittedName>
        <fullName evidence="1">Uncharacterized protein</fullName>
    </submittedName>
</protein>
<dbReference type="EMBL" id="JAPYYP010000010">
    <property type="protein sequence ID" value="MDA5108694.1"/>
    <property type="molecule type" value="Genomic_DNA"/>
</dbReference>
<evidence type="ECO:0000313" key="2">
    <source>
        <dbReference type="Proteomes" id="UP001151071"/>
    </source>
</evidence>
<evidence type="ECO:0000313" key="1">
    <source>
        <dbReference type="EMBL" id="MDA5108694.1"/>
    </source>
</evidence>
<sequence>MTDEERGVLEKLGFRLEDGAVKHLKLGIVERCEVFEGFASLAELEAYAKAMLRTRCRLRKTAAQPGGERQTRDKRR</sequence>
<organism evidence="1 2">
    <name type="scientific">Brevibacillus thermoruber</name>
    <dbReference type="NCBI Taxonomy" id="33942"/>
    <lineage>
        <taxon>Bacteria</taxon>
        <taxon>Bacillati</taxon>
        <taxon>Bacillota</taxon>
        <taxon>Bacilli</taxon>
        <taxon>Bacillales</taxon>
        <taxon>Paenibacillaceae</taxon>
        <taxon>Brevibacillus</taxon>
    </lineage>
</organism>
<proteinExistence type="predicted"/>
<dbReference type="AlphaFoldDB" id="A0A9X3Z3H2"/>
<comment type="caution">
    <text evidence="1">The sequence shown here is derived from an EMBL/GenBank/DDBJ whole genome shotgun (WGS) entry which is preliminary data.</text>
</comment>
<keyword evidence="2" id="KW-1185">Reference proteome</keyword>
<reference evidence="1" key="1">
    <citation type="submission" date="2022-12" db="EMBL/GenBank/DDBJ databases">
        <title>Draft genome sequence of the thermophilic strain Brevibacillus thermoruber HT42, isolated from Los Humeros, Puebla, Mexico, with biotechnological potential.</title>
        <authorList>
            <person name="Lara Sanchez J."/>
            <person name="Solis Palacios R."/>
            <person name="Bustos Baena A.S."/>
            <person name="Ruz Baez A.E."/>
            <person name="Espinosa Luna G."/>
            <person name="Oliart Ros R.M."/>
        </authorList>
    </citation>
    <scope>NUCLEOTIDE SEQUENCE</scope>
    <source>
        <strain evidence="1">HT42</strain>
    </source>
</reference>
<dbReference type="RefSeq" id="WP_051188238.1">
    <property type="nucleotide sequence ID" value="NZ_JAPYYP010000010.1"/>
</dbReference>
<name>A0A9X3Z3H2_9BACL</name>
<accession>A0A9X3Z3H2</accession>